<sequence length="40" mass="4817">MTIIHLHYLNTPINRLHFVLHLRLVQLQVALLQFNQKLLN</sequence>
<reference evidence="1 2" key="2">
    <citation type="submission" date="2018-11" db="EMBL/GenBank/DDBJ databases">
        <authorList>
            <consortium name="Pathogen Informatics"/>
        </authorList>
    </citation>
    <scope>NUCLEOTIDE SEQUENCE [LARGE SCALE GENOMIC DNA]</scope>
    <source>
        <strain evidence="1">Dakar</strain>
        <strain evidence="2">Dakar, Senegal</strain>
    </source>
</reference>
<evidence type="ECO:0000313" key="1">
    <source>
        <dbReference type="EMBL" id="VDO93377.1"/>
    </source>
</evidence>
<gene>
    <name evidence="1" type="ORF">SCUD_LOCUS5129</name>
</gene>
<organism evidence="3">
    <name type="scientific">Schistosoma curassoni</name>
    <dbReference type="NCBI Taxonomy" id="6186"/>
    <lineage>
        <taxon>Eukaryota</taxon>
        <taxon>Metazoa</taxon>
        <taxon>Spiralia</taxon>
        <taxon>Lophotrochozoa</taxon>
        <taxon>Platyhelminthes</taxon>
        <taxon>Trematoda</taxon>
        <taxon>Digenea</taxon>
        <taxon>Strigeidida</taxon>
        <taxon>Schistosomatoidea</taxon>
        <taxon>Schistosomatidae</taxon>
        <taxon>Schistosoma</taxon>
    </lineage>
</organism>
<dbReference type="AlphaFoldDB" id="A0A183JQZ0"/>
<name>A0A183JQZ0_9TREM</name>
<reference evidence="3" key="1">
    <citation type="submission" date="2016-06" db="UniProtKB">
        <authorList>
            <consortium name="WormBaseParasite"/>
        </authorList>
    </citation>
    <scope>IDENTIFICATION</scope>
</reference>
<dbReference type="EMBL" id="UZAK01007816">
    <property type="protein sequence ID" value="VDO93377.1"/>
    <property type="molecule type" value="Genomic_DNA"/>
</dbReference>
<keyword evidence="2" id="KW-1185">Reference proteome</keyword>
<dbReference type="Proteomes" id="UP000279833">
    <property type="component" value="Unassembled WGS sequence"/>
</dbReference>
<accession>A0A183JQZ0</accession>
<evidence type="ECO:0000313" key="2">
    <source>
        <dbReference type="Proteomes" id="UP000279833"/>
    </source>
</evidence>
<dbReference type="WBParaSite" id="SCUD_0000512901-mRNA-1">
    <property type="protein sequence ID" value="SCUD_0000512901-mRNA-1"/>
    <property type="gene ID" value="SCUD_0000512901"/>
</dbReference>
<protein>
    <submittedName>
        <fullName evidence="1 3">Uncharacterized protein</fullName>
    </submittedName>
</protein>
<proteinExistence type="predicted"/>
<evidence type="ECO:0000313" key="3">
    <source>
        <dbReference type="WBParaSite" id="SCUD_0000512901-mRNA-1"/>
    </source>
</evidence>